<dbReference type="RefSeq" id="WP_244075923.1">
    <property type="nucleotide sequence ID" value="NZ_AP025581.1"/>
</dbReference>
<feature type="transmembrane region" description="Helical" evidence="7">
    <location>
        <begin position="6"/>
        <end position="27"/>
    </location>
</feature>
<evidence type="ECO:0000256" key="4">
    <source>
        <dbReference type="ARBA" id="ARBA00022989"/>
    </source>
</evidence>
<dbReference type="InterPro" id="IPR001734">
    <property type="entry name" value="Na/solute_symporter"/>
</dbReference>
<keyword evidence="4 7" id="KW-1133">Transmembrane helix</keyword>
<feature type="transmembrane region" description="Helical" evidence="7">
    <location>
        <begin position="181"/>
        <end position="203"/>
    </location>
</feature>
<dbReference type="PANTHER" id="PTHR11819">
    <property type="entry name" value="SOLUTE CARRIER FAMILY 5"/>
    <property type="match status" value="1"/>
</dbReference>
<feature type="transmembrane region" description="Helical" evidence="7">
    <location>
        <begin position="599"/>
        <end position="623"/>
    </location>
</feature>
<evidence type="ECO:0000313" key="9">
    <source>
        <dbReference type="Proteomes" id="UP001055105"/>
    </source>
</evidence>
<evidence type="ECO:0000256" key="1">
    <source>
        <dbReference type="ARBA" id="ARBA00004141"/>
    </source>
</evidence>
<evidence type="ECO:0000256" key="2">
    <source>
        <dbReference type="ARBA" id="ARBA00006434"/>
    </source>
</evidence>
<feature type="transmembrane region" description="Helical" evidence="7">
    <location>
        <begin position="409"/>
        <end position="430"/>
    </location>
</feature>
<feature type="transmembrane region" description="Helical" evidence="7">
    <location>
        <begin position="492"/>
        <end position="512"/>
    </location>
</feature>
<feature type="transmembrane region" description="Helical" evidence="7">
    <location>
        <begin position="442"/>
        <end position="460"/>
    </location>
</feature>
<reference evidence="8" key="1">
    <citation type="submission" date="2022-01" db="EMBL/GenBank/DDBJ databases">
        <title>Novel bile acid biosynthetic pathways are enriched in the microbiome of centenarians.</title>
        <authorList>
            <person name="Sato Y."/>
            <person name="Atarashi K."/>
            <person name="Plichta R.D."/>
            <person name="Arai Y."/>
            <person name="Sasajima S."/>
            <person name="Kearney M.S."/>
            <person name="Suda W."/>
            <person name="Takeshita K."/>
            <person name="Sasaki T."/>
            <person name="Okamoto S."/>
            <person name="Skelly N.A."/>
            <person name="Okamura Y."/>
            <person name="Vlamakis H."/>
            <person name="Li Y."/>
            <person name="Tanoue T."/>
            <person name="Takei H."/>
            <person name="Nittono H."/>
            <person name="Narushima S."/>
            <person name="Irie J."/>
            <person name="Itoh H."/>
            <person name="Moriya K."/>
            <person name="Sugiura Y."/>
            <person name="Suematsu M."/>
            <person name="Moritoki N."/>
            <person name="Shibata S."/>
            <person name="Littman R.D."/>
            <person name="Fischbach A.M."/>
            <person name="Uwamino Y."/>
            <person name="Inoue T."/>
            <person name="Honda A."/>
            <person name="Hattori M."/>
            <person name="Murai T."/>
            <person name="Xavier J.R."/>
            <person name="Hirose N."/>
            <person name="Honda K."/>
        </authorList>
    </citation>
    <scope>NUCLEOTIDE SEQUENCE</scope>
    <source>
        <strain evidence="8">CE91-St16</strain>
    </source>
</reference>
<feature type="transmembrane region" description="Helical" evidence="7">
    <location>
        <begin position="304"/>
        <end position="329"/>
    </location>
</feature>
<dbReference type="GO" id="GO:0005886">
    <property type="term" value="C:plasma membrane"/>
    <property type="evidence" value="ECO:0007669"/>
    <property type="project" value="TreeGrafter"/>
</dbReference>
<feature type="transmembrane region" description="Helical" evidence="7">
    <location>
        <begin position="533"/>
        <end position="553"/>
    </location>
</feature>
<feature type="transmembrane region" description="Helical" evidence="7">
    <location>
        <begin position="559"/>
        <end position="578"/>
    </location>
</feature>
<organism evidence="8 9">
    <name type="scientific">Alistipes finegoldii</name>
    <dbReference type="NCBI Taxonomy" id="214856"/>
    <lineage>
        <taxon>Bacteria</taxon>
        <taxon>Pseudomonadati</taxon>
        <taxon>Bacteroidota</taxon>
        <taxon>Bacteroidia</taxon>
        <taxon>Bacteroidales</taxon>
        <taxon>Rikenellaceae</taxon>
        <taxon>Alistipes</taxon>
    </lineage>
</organism>
<dbReference type="Pfam" id="PF00474">
    <property type="entry name" value="SSF"/>
    <property type="match status" value="1"/>
</dbReference>
<proteinExistence type="inferred from homology"/>
<comment type="subcellular location">
    <subcellularLocation>
        <location evidence="1">Membrane</location>
        <topology evidence="1">Multi-pass membrane protein</topology>
    </subcellularLocation>
</comment>
<dbReference type="InterPro" id="IPR038377">
    <property type="entry name" value="Na/Glc_symporter_sf"/>
</dbReference>
<dbReference type="PANTHER" id="PTHR11819:SF195">
    <property type="entry name" value="SODIUM_GLUCOSE COTRANSPORTER 4"/>
    <property type="match status" value="1"/>
</dbReference>
<protein>
    <submittedName>
        <fullName evidence="8">Transporter</fullName>
    </submittedName>
</protein>
<comment type="similarity">
    <text evidence="2 6">Belongs to the sodium:solute symporter (SSF) (TC 2.A.21) family.</text>
</comment>
<evidence type="ECO:0000256" key="6">
    <source>
        <dbReference type="RuleBase" id="RU362091"/>
    </source>
</evidence>
<feature type="transmembrane region" description="Helical" evidence="7">
    <location>
        <begin position="81"/>
        <end position="102"/>
    </location>
</feature>
<feature type="transmembrane region" description="Helical" evidence="7">
    <location>
        <begin position="467"/>
        <end position="486"/>
    </location>
</feature>
<dbReference type="NCBIfam" id="TIGR00813">
    <property type="entry name" value="sss"/>
    <property type="match status" value="1"/>
</dbReference>
<feature type="transmembrane region" description="Helical" evidence="7">
    <location>
        <begin position="123"/>
        <end position="145"/>
    </location>
</feature>
<sequence length="624" mass="67884">MNAGFQTADYLVFGVYALIIIAIGLYVSRFSKEKSSSDYFLAGRSLSWWAIGASLIAANISAEQFIGMSGSGFRIRIGIAAYEWIAAATLILVAKYLLPIMIEKRIYTMPQLLNERYGHGVSIAFSIFFLLLYLFVNLTSVAWLGALAMEQVLGTPMMWGVVGLLLFSGLYSIYGGLKAVVWTDIIQVIFLIGGGLVAVYFALKAADPSTTIMADGSAWTGLQNVFHTIRDAGGDYHLSMIIPEGTVVSDPATGQQFDISKDLPGLALLLGSIWVTNIGFWGFNQYIIQKGLAARSLHEAKKGLLFAGYLKLLIPLIVVIPGITAYVLFTNPHLIHGLQDSITTADSAYPWLLKNFTPTGIKGLAFAALVAAIVSSLASMINSTATIFTMDIYKRLISPEASEKRLVNVGRMVAFCALFIAMAAAKPLLGGLDQAFQYIQEYSGYVYPGVTVVFGMGLLWKKATNRAALWTSILTIPVGIALKFAYPDMGFVLRMSYAFIVLVVIAVTISLLDRSESVQDDTSKIAGRRSMVRASWVLLILAAICIMAGILFSKRWTSYHFDAIYMLGVLLGFIGVMLRTNSQSRTRSSRAYSIGGKAFDFTPGLTVGALGIVIILTAIYAVFW</sequence>
<dbReference type="GO" id="GO:0005412">
    <property type="term" value="F:D-glucose:sodium symporter activity"/>
    <property type="evidence" value="ECO:0007669"/>
    <property type="project" value="TreeGrafter"/>
</dbReference>
<dbReference type="AlphaFoldDB" id="A0AA37NK23"/>
<dbReference type="Gene3D" id="1.20.1730.10">
    <property type="entry name" value="Sodium/glucose cotransporter"/>
    <property type="match status" value="1"/>
</dbReference>
<feature type="transmembrane region" description="Helical" evidence="7">
    <location>
        <begin position="157"/>
        <end position="174"/>
    </location>
</feature>
<keyword evidence="5 7" id="KW-0472">Membrane</keyword>
<evidence type="ECO:0000256" key="5">
    <source>
        <dbReference type="ARBA" id="ARBA00023136"/>
    </source>
</evidence>
<name>A0AA37NK23_9BACT</name>
<feature type="transmembrane region" description="Helical" evidence="7">
    <location>
        <begin position="263"/>
        <end position="283"/>
    </location>
</feature>
<accession>A0AA37NK23</accession>
<evidence type="ECO:0000256" key="3">
    <source>
        <dbReference type="ARBA" id="ARBA00022692"/>
    </source>
</evidence>
<gene>
    <name evidence="8" type="primary">yidK</name>
    <name evidence="8" type="ORF">CE91St16_02590</name>
</gene>
<evidence type="ECO:0000313" key="8">
    <source>
        <dbReference type="EMBL" id="GKI17351.1"/>
    </source>
</evidence>
<dbReference type="Proteomes" id="UP001055105">
    <property type="component" value="Unassembled WGS sequence"/>
</dbReference>
<feature type="transmembrane region" description="Helical" evidence="7">
    <location>
        <begin position="39"/>
        <end position="61"/>
    </location>
</feature>
<feature type="transmembrane region" description="Helical" evidence="7">
    <location>
        <begin position="364"/>
        <end position="388"/>
    </location>
</feature>
<keyword evidence="3 7" id="KW-0812">Transmembrane</keyword>
<comment type="caution">
    <text evidence="8">The sequence shown here is derived from an EMBL/GenBank/DDBJ whole genome shotgun (WGS) entry which is preliminary data.</text>
</comment>
<dbReference type="EMBL" id="BQOL01000001">
    <property type="protein sequence ID" value="GKI17351.1"/>
    <property type="molecule type" value="Genomic_DNA"/>
</dbReference>
<evidence type="ECO:0000256" key="7">
    <source>
        <dbReference type="SAM" id="Phobius"/>
    </source>
</evidence>
<dbReference type="PROSITE" id="PS50283">
    <property type="entry name" value="NA_SOLUT_SYMP_3"/>
    <property type="match status" value="1"/>
</dbReference>